<dbReference type="Proteomes" id="UP001157114">
    <property type="component" value="Unassembled WGS sequence"/>
</dbReference>
<keyword evidence="2" id="KW-0964">Secreted</keyword>
<feature type="signal peptide" evidence="4">
    <location>
        <begin position="1"/>
        <end position="36"/>
    </location>
</feature>
<comment type="caution">
    <text evidence="6">The sequence shown here is derived from an EMBL/GenBank/DDBJ whole genome shotgun (WGS) entry which is preliminary data.</text>
</comment>
<feature type="domain" description="SLH" evidence="5">
    <location>
        <begin position="2151"/>
        <end position="2214"/>
    </location>
</feature>
<keyword evidence="3 4" id="KW-0732">Signal</keyword>
<dbReference type="RefSeq" id="WP_284237714.1">
    <property type="nucleotide sequence ID" value="NZ_BSSQ01000005.1"/>
</dbReference>
<evidence type="ECO:0000256" key="2">
    <source>
        <dbReference type="ARBA" id="ARBA00022525"/>
    </source>
</evidence>
<dbReference type="Gene3D" id="2.60.120.560">
    <property type="entry name" value="Exo-inulinase, domain 1"/>
    <property type="match status" value="2"/>
</dbReference>
<comment type="subcellular location">
    <subcellularLocation>
        <location evidence="1">Secreted</location>
    </subcellularLocation>
</comment>
<dbReference type="PANTHER" id="PTHR43308:SF5">
    <property type="entry name" value="S-LAYER PROTEIN _ PEPTIDOGLYCAN ENDO-BETA-N-ACETYLGLUCOSAMINIDASE"/>
    <property type="match status" value="1"/>
</dbReference>
<feature type="chain" id="PRO_5047008520" description="SLH domain-containing protein" evidence="4">
    <location>
        <begin position="37"/>
        <end position="2332"/>
    </location>
</feature>
<protein>
    <recommendedName>
        <fullName evidence="5">SLH domain-containing protein</fullName>
    </recommendedName>
</protein>
<evidence type="ECO:0000256" key="4">
    <source>
        <dbReference type="SAM" id="SignalP"/>
    </source>
</evidence>
<keyword evidence="7" id="KW-1185">Reference proteome</keyword>
<dbReference type="InterPro" id="IPR013783">
    <property type="entry name" value="Ig-like_fold"/>
</dbReference>
<dbReference type="InterPro" id="IPR003961">
    <property type="entry name" value="FN3_dom"/>
</dbReference>
<dbReference type="EMBL" id="BSSQ01000005">
    <property type="protein sequence ID" value="GLX67000.1"/>
    <property type="molecule type" value="Genomic_DNA"/>
</dbReference>
<evidence type="ECO:0000256" key="1">
    <source>
        <dbReference type="ARBA" id="ARBA00004613"/>
    </source>
</evidence>
<evidence type="ECO:0000256" key="3">
    <source>
        <dbReference type="ARBA" id="ARBA00022729"/>
    </source>
</evidence>
<name>A0ABQ6GAD4_9BACL</name>
<dbReference type="NCBIfam" id="NF033679">
    <property type="entry name" value="DNRLRE_dom"/>
    <property type="match status" value="2"/>
</dbReference>
<reference evidence="6 7" key="1">
    <citation type="submission" date="2023-03" db="EMBL/GenBank/DDBJ databases">
        <title>Draft genome sequence of the bacteria which degrade cell wall of Tricholomamatutake.</title>
        <authorList>
            <person name="Konishi Y."/>
            <person name="Fukuta Y."/>
            <person name="Shirasaka N."/>
        </authorList>
    </citation>
    <scope>NUCLEOTIDE SEQUENCE [LARGE SCALE GENOMIC DNA]</scope>
    <source>
        <strain evidence="7">mu1</strain>
    </source>
</reference>
<feature type="domain" description="SLH" evidence="5">
    <location>
        <begin position="2278"/>
        <end position="2332"/>
    </location>
</feature>
<dbReference type="PANTHER" id="PTHR43308">
    <property type="entry name" value="OUTER MEMBRANE PROTEIN ALPHA-RELATED"/>
    <property type="match status" value="1"/>
</dbReference>
<evidence type="ECO:0000313" key="7">
    <source>
        <dbReference type="Proteomes" id="UP001157114"/>
    </source>
</evidence>
<dbReference type="SMART" id="SM00060">
    <property type="entry name" value="FN3"/>
    <property type="match status" value="3"/>
</dbReference>
<evidence type="ECO:0000259" key="5">
    <source>
        <dbReference type="PROSITE" id="PS51272"/>
    </source>
</evidence>
<dbReference type="InterPro" id="IPR001119">
    <property type="entry name" value="SLH_dom"/>
</dbReference>
<dbReference type="InterPro" id="IPR036116">
    <property type="entry name" value="FN3_sf"/>
</dbReference>
<dbReference type="SUPFAM" id="SSF49265">
    <property type="entry name" value="Fibronectin type III"/>
    <property type="match status" value="2"/>
</dbReference>
<evidence type="ECO:0000313" key="6">
    <source>
        <dbReference type="EMBL" id="GLX67000.1"/>
    </source>
</evidence>
<accession>A0ABQ6GAD4</accession>
<gene>
    <name evidence="6" type="ORF">MU1_13440</name>
</gene>
<organism evidence="6 7">
    <name type="scientific">Paenibacillus glycanilyticus</name>
    <dbReference type="NCBI Taxonomy" id="126569"/>
    <lineage>
        <taxon>Bacteria</taxon>
        <taxon>Bacillati</taxon>
        <taxon>Bacillota</taxon>
        <taxon>Bacilli</taxon>
        <taxon>Bacillales</taxon>
        <taxon>Paenibacillaceae</taxon>
        <taxon>Paenibacillus</taxon>
    </lineage>
</organism>
<dbReference type="Pfam" id="PF24517">
    <property type="entry name" value="CBM96"/>
    <property type="match status" value="2"/>
</dbReference>
<dbReference type="CDD" id="cd00063">
    <property type="entry name" value="FN3"/>
    <property type="match status" value="2"/>
</dbReference>
<dbReference type="InterPro" id="IPR055372">
    <property type="entry name" value="CBM96"/>
</dbReference>
<feature type="domain" description="SLH" evidence="5">
    <location>
        <begin position="2215"/>
        <end position="2273"/>
    </location>
</feature>
<proteinExistence type="predicted"/>
<dbReference type="Pfam" id="PF00395">
    <property type="entry name" value="SLH"/>
    <property type="match status" value="3"/>
</dbReference>
<sequence>MKSLRIKRFVSQMLIASLAFTALNGSILIQPQSVHAATNAIFAEADAYVDGGNPSTNYNDPNANLLSIKEDSNLSVTRRVFMRFNVSMLPSADAITKAEVKVYAKAPAAAVSLNVYAVDDQAWDQTTINWNNKPYYGDKIGSINIGTTDGYYSIDLTDYIKAQKAVGKASIMIANSTNTQVQIYDTERPYDTQRPKLEYTSDDTPPVYQSSAVGVDFKGIQLTYNEALAENAGVVLKDQISLATDGVNFNPLGADDTVEISGNNIQVGLQQALSGSLNKIRVAGSSVKDAAGNILLSPVTTEALIGMQDASAPAFLSATVGNNGKSVALVYDKPISVMGTADQLKASVSLSQDEGATYAALQSEDQVAITGNVLTVTFNEALMGIRNKLKVASGALQSESNATPTAIETVTSNLGGLEQGRTITVSEDARVDSGAANLSSNYGTETAMLLKEGGSTYNRRIFFKFNVDSLGIYNSAKFRLNFTDAGAAAEPLTLYAVDDAWTESGLTYSNQPTYGSAITASSVGGGNGWYEWDVTSYVEQQKLADGVVSFVLLGTPSVNRTVSGKESGANAPQLVVNYDNEPPSYVDSVVSNENRTVDLQFSDNLGNATANPAALKAAVTIARDGMNFAALESGDQVTLNGTKLTITLVNRLSASGAKVQVAANTLQDSGQNVLASMVTTNTLVYDVTAPVLNPVLQTDLTGKQLTLSADEALFSNLASSEDLKNAVKFSADGTNFLPLASGDTVEITGGKLKVTRTLPISGDSNKLLVAANALKDAAGNTVAQSYTSGAIASDSSAPQILSAYPSNFNKKLVIVFSENAFNNLPSDAQLKQAMQFSSDGGANYRALGEADKAILSGSTLTMILNEPLSGNQNMLRIQAGALKDAVGNVTPDDLTTASVEAVNTDYPYLPPQQADLKKAMADSANIVFGNKDAAEGSGAELKAAKGLSFIAEEIASGDRDSVYIDRYVSTVKKMLSTPANMPNLQGGLDSRSQSPMLYSIALLWNDQSVMGMFTDTEKSKLLTLFKAGLISTAYTLNDYNELGNPRPGDRLAMNGDPNTWNGTGVNFWEPNLTIFFTSSFVLGLENVKDILQNYDHAAFIAELNAQGLTKVKESFEKTTNFSTAATEAERLAEKADKVQRTIKPSNWSFKGVTLEQYLQNPLKLHEASQRKSWTHIAQDGDYMGQLGMGHEFDSTDTKGSRQSATYVVLGIDPSLQNTRIMNFFGFMNAPGNEAAAADIVKLQSVGVSDYYAKVVNGYFTQSSYEIATSYLPENFYINSMMSMGYLKPALLNDTFNYDGATRNLADNWIVKDGSWQGVNDSIVPYNTKDPVSHMTGAKPVDENEKLLKQSNAAGSSALYSKKSFDNISYFAWIKDMNGGETGLLGRVQDENNFYLFSYDNGKLAIKKKADGQFTPLVEKNVALSSDTAHRLRAVMNGNSLELDVDGVQQLATTDAAFASGAVGLYTNQASAKFDGVLVQNASVHTPDFQSIAVGNAKLFLTYSEVPGAVAYKVKYGTQPGQYTHTLLTTSANPVITGLNNDTTYYFAVSAIDPNGESANSRELSFAPKVPDAVTPTITNIISDGNRLIVNFTTDPKNTSYTLKYGLSPGGYTKVIDNITASGYAVNVPVSQAPYYFVIEGRNANGASSLSNEWKAMANAATLFTDDFNDGEYASDWVLSSGSPVMENGKIKTANGNPERLWLPQGADWSDYTVSATFTLLPDDTTKEVGLLGRVNTAANYYVADYKYDKTANTEKVMLRRKVNNAFLPDLAFDFTLNKQVAEHKMKAVFDGSRLKLYIDDVLAYDVTDTSLTKGTVGLFSVLTPVYFDDFKVEQLNGLSKPVMTSMETTDAKTKAVFGQVEGAQGYTIKYGTQSHAYTKQLSVPENGYSGSEIPGLDAGTTYYFTVSAVNGVSESPNAEEYRYTVPAVTPSTPPTPVTPSPDKGNIVLKPVLAAGTAQANVDEATLIQAFGQTDADQQGHKIVSVTMSELAGASAYRLNIPASGFLNGNAGNGKSDKAVNLITPVGTVTLPDNMFKANDLKQATVVGISIGWADTSLLNADAKRKIGDKPVIELQALLDGKAVAWKNNNAPVTVSIPYTPTAQELNHPEHIAIWYIDGAGQIIRMPAKFDAATGKLTFTTTHFSLYAVGYEVKTFKDLDQAAWAKEAVEVLVSQGIVNGTSDTTFNPNANITRADFLQLLIKALGLTADVETNFADVHQTDYYYEAAGIALTLGLSNGVGNGRLNPAEDITRQDMIVMVERAMRLAGNNPGSGTSADLATFHDAAQVADYAKSSVQTLIGSGVVQGSGSLLRPLGTTTRAEAAMLLYRVYNQ</sequence>
<dbReference type="Gene3D" id="2.60.40.10">
    <property type="entry name" value="Immunoglobulins"/>
    <property type="match status" value="3"/>
</dbReference>
<dbReference type="PROSITE" id="PS51272">
    <property type="entry name" value="SLH"/>
    <property type="match status" value="3"/>
</dbReference>
<dbReference type="InterPro" id="IPR051465">
    <property type="entry name" value="Cell_Envelope_Struct_Comp"/>
</dbReference>